<dbReference type="Proteomes" id="UP000736328">
    <property type="component" value="Unassembled WGS sequence"/>
</dbReference>
<dbReference type="GO" id="GO:0016887">
    <property type="term" value="F:ATP hydrolysis activity"/>
    <property type="evidence" value="ECO:0007669"/>
    <property type="project" value="InterPro"/>
</dbReference>
<dbReference type="GO" id="GO:0098796">
    <property type="term" value="C:membrane protein complex"/>
    <property type="evidence" value="ECO:0007669"/>
    <property type="project" value="UniProtKB-ARBA"/>
</dbReference>
<dbReference type="GO" id="GO:0005524">
    <property type="term" value="F:ATP binding"/>
    <property type="evidence" value="ECO:0007669"/>
    <property type="project" value="UniProtKB-KW"/>
</dbReference>
<dbReference type="InterPro" id="IPR017871">
    <property type="entry name" value="ABC_transporter-like_CS"/>
</dbReference>
<evidence type="ECO:0000256" key="2">
    <source>
        <dbReference type="ARBA" id="ARBA00022741"/>
    </source>
</evidence>
<keyword evidence="3 5" id="KW-0067">ATP-binding</keyword>
<proteinExistence type="predicted"/>
<dbReference type="InterPro" id="IPR015854">
    <property type="entry name" value="ABC_transpr_LolD-like"/>
</dbReference>
<keyword evidence="1" id="KW-0813">Transport</keyword>
<dbReference type="GO" id="GO:0005886">
    <property type="term" value="C:plasma membrane"/>
    <property type="evidence" value="ECO:0007669"/>
    <property type="project" value="TreeGrafter"/>
</dbReference>
<dbReference type="InterPro" id="IPR027417">
    <property type="entry name" value="P-loop_NTPase"/>
</dbReference>
<dbReference type="SMART" id="SM00382">
    <property type="entry name" value="AAA"/>
    <property type="match status" value="1"/>
</dbReference>
<dbReference type="EMBL" id="JACQXR010000029">
    <property type="protein sequence ID" value="MBI4726065.1"/>
    <property type="molecule type" value="Genomic_DNA"/>
</dbReference>
<keyword evidence="2" id="KW-0547">Nucleotide-binding</keyword>
<dbReference type="Pfam" id="PF00005">
    <property type="entry name" value="ABC_tran"/>
    <property type="match status" value="1"/>
</dbReference>
<evidence type="ECO:0000313" key="6">
    <source>
        <dbReference type="Proteomes" id="UP000736328"/>
    </source>
</evidence>
<dbReference type="InterPro" id="IPR003593">
    <property type="entry name" value="AAA+_ATPase"/>
</dbReference>
<dbReference type="AlphaFoldDB" id="A0A933MJU6"/>
<accession>A0A933MJU6</accession>
<dbReference type="CDD" id="cd03255">
    <property type="entry name" value="ABC_MJ0796_LolCDE_FtsE"/>
    <property type="match status" value="1"/>
</dbReference>
<dbReference type="PROSITE" id="PS50893">
    <property type="entry name" value="ABC_TRANSPORTER_2"/>
    <property type="match status" value="1"/>
</dbReference>
<dbReference type="Gene3D" id="3.40.50.300">
    <property type="entry name" value="P-loop containing nucleotide triphosphate hydrolases"/>
    <property type="match status" value="1"/>
</dbReference>
<protein>
    <submittedName>
        <fullName evidence="5">ABC transporter ATP-binding protein</fullName>
    </submittedName>
</protein>
<dbReference type="GO" id="GO:0022857">
    <property type="term" value="F:transmembrane transporter activity"/>
    <property type="evidence" value="ECO:0007669"/>
    <property type="project" value="TreeGrafter"/>
</dbReference>
<reference evidence="5" key="1">
    <citation type="submission" date="2020-07" db="EMBL/GenBank/DDBJ databases">
        <title>Huge and variable diversity of episymbiotic CPR bacteria and DPANN archaea in groundwater ecosystems.</title>
        <authorList>
            <person name="He C.Y."/>
            <person name="Keren R."/>
            <person name="Whittaker M."/>
            <person name="Farag I.F."/>
            <person name="Doudna J."/>
            <person name="Cate J.H.D."/>
            <person name="Banfield J.F."/>
        </authorList>
    </citation>
    <scope>NUCLEOTIDE SEQUENCE</scope>
    <source>
        <strain evidence="5">NC_groundwater_1520_Pr4_B-0.1um_53_5</strain>
    </source>
</reference>
<sequence length="240" mass="26409">MTDKFSIAAHDLKKIYRRGSEEIPAVNGVSLSIKPGEFISFVGPSGSGKTTLINILGCLDNPSTGRLRVDGRDIFSEGKTLSEADLTRVRRDLFGYVFQKFYLIPTLTVLENVALPFTFYKKPGAEQGVDGILKMLGIDHRRHHLPGQISGGEMQRVAIARALVNKPRILLADEPTGNLDTKRSSEIGVLLGELNKREGLTVILVTHNPNLARMAHRSVELRDGMVYDGPETCVPDERCA</sequence>
<name>A0A933MJU6_UNCT6</name>
<dbReference type="InterPro" id="IPR017911">
    <property type="entry name" value="MacB-like_ATP-bd"/>
</dbReference>
<evidence type="ECO:0000256" key="3">
    <source>
        <dbReference type="ARBA" id="ARBA00022840"/>
    </source>
</evidence>
<evidence type="ECO:0000313" key="5">
    <source>
        <dbReference type="EMBL" id="MBI4726065.1"/>
    </source>
</evidence>
<feature type="domain" description="ABC transporter" evidence="4">
    <location>
        <begin position="7"/>
        <end position="240"/>
    </location>
</feature>
<dbReference type="PANTHER" id="PTHR24220:SF86">
    <property type="entry name" value="ABC TRANSPORTER ABCH.1"/>
    <property type="match status" value="1"/>
</dbReference>
<evidence type="ECO:0000256" key="1">
    <source>
        <dbReference type="ARBA" id="ARBA00022448"/>
    </source>
</evidence>
<dbReference type="SUPFAM" id="SSF52540">
    <property type="entry name" value="P-loop containing nucleoside triphosphate hydrolases"/>
    <property type="match status" value="1"/>
</dbReference>
<gene>
    <name evidence="5" type="ORF">HY768_02375</name>
</gene>
<evidence type="ECO:0000259" key="4">
    <source>
        <dbReference type="PROSITE" id="PS50893"/>
    </source>
</evidence>
<comment type="caution">
    <text evidence="5">The sequence shown here is derived from an EMBL/GenBank/DDBJ whole genome shotgun (WGS) entry which is preliminary data.</text>
</comment>
<dbReference type="InterPro" id="IPR003439">
    <property type="entry name" value="ABC_transporter-like_ATP-bd"/>
</dbReference>
<dbReference type="FunFam" id="3.40.50.300:FF:000032">
    <property type="entry name" value="Export ABC transporter ATP-binding protein"/>
    <property type="match status" value="1"/>
</dbReference>
<dbReference type="PANTHER" id="PTHR24220">
    <property type="entry name" value="IMPORT ATP-BINDING PROTEIN"/>
    <property type="match status" value="1"/>
</dbReference>
<dbReference type="PROSITE" id="PS00211">
    <property type="entry name" value="ABC_TRANSPORTER_1"/>
    <property type="match status" value="1"/>
</dbReference>
<organism evidence="5 6">
    <name type="scientific">candidate division TA06 bacterium</name>
    <dbReference type="NCBI Taxonomy" id="2250710"/>
    <lineage>
        <taxon>Bacteria</taxon>
        <taxon>Bacteria division TA06</taxon>
    </lineage>
</organism>